<feature type="transmembrane region" description="Helical" evidence="2">
    <location>
        <begin position="6"/>
        <end position="25"/>
    </location>
</feature>
<dbReference type="InterPro" id="IPR055999">
    <property type="entry name" value="DUF7577"/>
</dbReference>
<reference evidence="4 5" key="1">
    <citation type="journal article" date="2019" name="Int. J. Syst. Evol. Microbiol.">
        <title>The Global Catalogue of Microorganisms (GCM) 10K type strain sequencing project: providing services to taxonomists for standard genome sequencing and annotation.</title>
        <authorList>
            <consortium name="The Broad Institute Genomics Platform"/>
            <consortium name="The Broad Institute Genome Sequencing Center for Infectious Disease"/>
            <person name="Wu L."/>
            <person name="Ma J."/>
        </authorList>
    </citation>
    <scope>NUCLEOTIDE SEQUENCE [LARGE SCALE GENOMIC DNA]</scope>
    <source>
        <strain evidence="4 5">CGMCC 1.12237</strain>
    </source>
</reference>
<keyword evidence="2" id="KW-0472">Membrane</keyword>
<comment type="caution">
    <text evidence="4">The sequence shown here is derived from an EMBL/GenBank/DDBJ whole genome shotgun (WGS) entry which is preliminary data.</text>
</comment>
<name>A0ABD5RD42_9EURY</name>
<keyword evidence="2" id="KW-1133">Transmembrane helix</keyword>
<proteinExistence type="predicted"/>
<accession>A0ABD5RD42</accession>
<evidence type="ECO:0000313" key="4">
    <source>
        <dbReference type="EMBL" id="MFC5367701.1"/>
    </source>
</evidence>
<keyword evidence="2" id="KW-0812">Transmembrane</keyword>
<protein>
    <recommendedName>
        <fullName evidence="3">DUF7577 domain-containing protein</fullName>
    </recommendedName>
</protein>
<evidence type="ECO:0000259" key="3">
    <source>
        <dbReference type="Pfam" id="PF24463"/>
    </source>
</evidence>
<dbReference type="EMBL" id="JBHSKX010000002">
    <property type="protein sequence ID" value="MFC5367701.1"/>
    <property type="molecule type" value="Genomic_DNA"/>
</dbReference>
<keyword evidence="5" id="KW-1185">Reference proteome</keyword>
<dbReference type="Pfam" id="PF24463">
    <property type="entry name" value="DUF7577"/>
    <property type="match status" value="1"/>
</dbReference>
<feature type="region of interest" description="Disordered" evidence="1">
    <location>
        <begin position="47"/>
        <end position="80"/>
    </location>
</feature>
<dbReference type="Proteomes" id="UP001596201">
    <property type="component" value="Unassembled WGS sequence"/>
</dbReference>
<gene>
    <name evidence="4" type="ORF">ACFPJ5_12225</name>
</gene>
<dbReference type="RefSeq" id="WP_227229946.1">
    <property type="nucleotide sequence ID" value="NZ_JAJCVJ010000002.1"/>
</dbReference>
<evidence type="ECO:0000313" key="5">
    <source>
        <dbReference type="Proteomes" id="UP001596201"/>
    </source>
</evidence>
<dbReference type="AlphaFoldDB" id="A0ABD5RD42"/>
<evidence type="ECO:0000256" key="1">
    <source>
        <dbReference type="SAM" id="MobiDB-lite"/>
    </source>
</evidence>
<feature type="domain" description="DUF7577" evidence="3">
    <location>
        <begin position="75"/>
        <end position="100"/>
    </location>
</feature>
<sequence>MEIVFRLAVAALVIVMPSVLFVGFYRGMLMLRDDRLIERVYDGHRRRTGGSLAPEEFVPDRAAPKRGTPNLPGQEGVPCPDCGTPNPRGVTYCQGCLEKLD</sequence>
<evidence type="ECO:0000256" key="2">
    <source>
        <dbReference type="SAM" id="Phobius"/>
    </source>
</evidence>
<organism evidence="4 5">
    <name type="scientific">Salinirubrum litoreum</name>
    <dbReference type="NCBI Taxonomy" id="1126234"/>
    <lineage>
        <taxon>Archaea</taxon>
        <taxon>Methanobacteriati</taxon>
        <taxon>Methanobacteriota</taxon>
        <taxon>Stenosarchaea group</taxon>
        <taxon>Halobacteria</taxon>
        <taxon>Halobacteriales</taxon>
        <taxon>Haloferacaceae</taxon>
        <taxon>Salinirubrum</taxon>
    </lineage>
</organism>